<reference evidence="1 2" key="1">
    <citation type="journal article" date="2018" name="IMA Fungus">
        <title>IMA Genome-F 9: Draft genome sequence of Annulohypoxylon stygium, Aspergillus mulundensis, Berkeleyomyces basicola (syn. Thielaviopsis basicola), Ceratocystis smalleyi, two Cercospora beticola strains, Coleophoma cylindrospora, Fusarium fracticaudum, Phialophora cf. hyalina, and Morchella septimelata.</title>
        <authorList>
            <person name="Wingfield B.D."/>
            <person name="Bills G.F."/>
            <person name="Dong Y."/>
            <person name="Huang W."/>
            <person name="Nel W.J."/>
            <person name="Swalarsk-Parry B.S."/>
            <person name="Vaghefi N."/>
            <person name="Wilken P.M."/>
            <person name="An Z."/>
            <person name="de Beer Z.W."/>
            <person name="De Vos L."/>
            <person name="Chen L."/>
            <person name="Duong T.A."/>
            <person name="Gao Y."/>
            <person name="Hammerbacher A."/>
            <person name="Kikkert J.R."/>
            <person name="Li Y."/>
            <person name="Li H."/>
            <person name="Li K."/>
            <person name="Li Q."/>
            <person name="Liu X."/>
            <person name="Ma X."/>
            <person name="Naidoo K."/>
            <person name="Pethybridge S.J."/>
            <person name="Sun J."/>
            <person name="Steenkamp E.T."/>
            <person name="van der Nest M.A."/>
            <person name="van Wyk S."/>
            <person name="Wingfield M.J."/>
            <person name="Xiong C."/>
            <person name="Yue Q."/>
            <person name="Zhang X."/>
        </authorList>
    </citation>
    <scope>NUCLEOTIDE SEQUENCE [LARGE SCALE GENOMIC DNA]</scope>
    <source>
        <strain evidence="1 2">BP5796</strain>
    </source>
</reference>
<dbReference type="EMBL" id="PDLN01000006">
    <property type="protein sequence ID" value="RDW83519.1"/>
    <property type="molecule type" value="Genomic_DNA"/>
</dbReference>
<dbReference type="PANTHER" id="PTHR47784:SF5">
    <property type="entry name" value="STEROL UPTAKE CONTROL PROTEIN 2"/>
    <property type="match status" value="1"/>
</dbReference>
<name>A0A3D8SAW5_9HELO</name>
<keyword evidence="2" id="KW-1185">Reference proteome</keyword>
<dbReference type="InterPro" id="IPR021858">
    <property type="entry name" value="Fun_TF"/>
</dbReference>
<dbReference type="AlphaFoldDB" id="A0A3D8SAW5"/>
<dbReference type="OrthoDB" id="5386330at2759"/>
<dbReference type="Proteomes" id="UP000256328">
    <property type="component" value="Unassembled WGS sequence"/>
</dbReference>
<gene>
    <name evidence="1" type="ORF">BP5796_05010</name>
</gene>
<evidence type="ECO:0000313" key="1">
    <source>
        <dbReference type="EMBL" id="RDW83519.1"/>
    </source>
</evidence>
<protein>
    <submittedName>
        <fullName evidence="1">Uncharacterized protein</fullName>
    </submittedName>
</protein>
<evidence type="ECO:0000313" key="2">
    <source>
        <dbReference type="Proteomes" id="UP000256328"/>
    </source>
</evidence>
<dbReference type="Pfam" id="PF11951">
    <property type="entry name" value="Fungal_trans_2"/>
    <property type="match status" value="1"/>
</dbReference>
<comment type="caution">
    <text evidence="1">The sequence shown here is derived from an EMBL/GenBank/DDBJ whole genome shotgun (WGS) entry which is preliminary data.</text>
</comment>
<proteinExistence type="predicted"/>
<dbReference type="PANTHER" id="PTHR47784">
    <property type="entry name" value="STEROL UPTAKE CONTROL PROTEIN 2"/>
    <property type="match status" value="1"/>
</dbReference>
<dbReference type="GO" id="GO:0001228">
    <property type="term" value="F:DNA-binding transcription activator activity, RNA polymerase II-specific"/>
    <property type="evidence" value="ECO:0007669"/>
    <property type="project" value="TreeGrafter"/>
</dbReference>
<accession>A0A3D8SAW5</accession>
<dbReference type="InterPro" id="IPR053157">
    <property type="entry name" value="Sterol_Uptake_Regulator"/>
</dbReference>
<organism evidence="1 2">
    <name type="scientific">Coleophoma crateriformis</name>
    <dbReference type="NCBI Taxonomy" id="565419"/>
    <lineage>
        <taxon>Eukaryota</taxon>
        <taxon>Fungi</taxon>
        <taxon>Dikarya</taxon>
        <taxon>Ascomycota</taxon>
        <taxon>Pezizomycotina</taxon>
        <taxon>Leotiomycetes</taxon>
        <taxon>Helotiales</taxon>
        <taxon>Dermateaceae</taxon>
        <taxon>Coleophoma</taxon>
    </lineage>
</organism>
<sequence>MISLEVKNLELLHFYTTTTCFTLSSCPELQHIWQQVVPRIAFTHHFLLHGILAFSALHLACSQPDRKTLLYTEASAHHNIGLGMFRNAISDITPQNCDACFTFSAINAAYAWASSDQTGNLFFSDTLVPEEHSNLEWASLLRGVYTLLKAAGGWMASGSMTLILQPRYMEPGSAKAADPEVGARLTALSQLWDSPTEKLNVSDVEVLNETLALLIEACGLVALSSIDRQIDMILVVYGWPIKVPEAFFAMVKGQKPEALVLLAHYSLLLNRVDHLWYMHGMSRSLLRTIHRKIGKEWESWIAWPLQNLVLTEFNDQGEVGGAR</sequence>
<dbReference type="PROSITE" id="PS51257">
    <property type="entry name" value="PROKAR_LIPOPROTEIN"/>
    <property type="match status" value="1"/>
</dbReference>